<comment type="caution">
    <text evidence="2">The sequence shown here is derived from an EMBL/GenBank/DDBJ whole genome shotgun (WGS) entry which is preliminary data.</text>
</comment>
<sequence>MFRKITISLVALLVIQGAVCAGFWIHANHLRQQAQTRSLFKFDNEKVVSLSVQSAKKQLTLTQVNGKWQLPELDNLPADRSRITNLLSQLHQIKVDWPIATSQNAQKRFKVAKDDFKRHIIIKTKTKTVADFYLGSEPNYHQRNLRRAGDQAIYQVHLATSSLPIDAPQWFDKTLLATSSDAIKGPSFSLIKHKQIWQNGSKNSHLKEVVDQIKAAELADALSNLNVQTVAKIPIKASPERVLNVSSGKHHYRYQLYHQGKRYQISRNDYKQRFVINQGQYTQLLKITANNLFHPVKAKAKGQEKTSANK</sequence>
<evidence type="ECO:0000313" key="2">
    <source>
        <dbReference type="EMBL" id="TCK59093.1"/>
    </source>
</evidence>
<proteinExistence type="predicted"/>
<feature type="domain" description="DUF4340" evidence="1">
    <location>
        <begin position="68"/>
        <end position="234"/>
    </location>
</feature>
<keyword evidence="3" id="KW-1185">Reference proteome</keyword>
<dbReference type="Pfam" id="PF14238">
    <property type="entry name" value="DUF4340"/>
    <property type="match status" value="1"/>
</dbReference>
<dbReference type="Proteomes" id="UP000295565">
    <property type="component" value="Unassembled WGS sequence"/>
</dbReference>
<gene>
    <name evidence="2" type="ORF">EV690_1259</name>
</gene>
<evidence type="ECO:0000313" key="3">
    <source>
        <dbReference type="Proteomes" id="UP000295565"/>
    </source>
</evidence>
<organism evidence="2 3">
    <name type="scientific">Celerinatantimonas diazotrophica</name>
    <dbReference type="NCBI Taxonomy" id="412034"/>
    <lineage>
        <taxon>Bacteria</taxon>
        <taxon>Pseudomonadati</taxon>
        <taxon>Pseudomonadota</taxon>
        <taxon>Gammaproteobacteria</taxon>
        <taxon>Celerinatantimonadaceae</taxon>
        <taxon>Celerinatantimonas</taxon>
    </lineage>
</organism>
<dbReference type="AlphaFoldDB" id="A0A4R1K5R5"/>
<dbReference type="OrthoDB" id="5431982at2"/>
<reference evidence="2 3" key="1">
    <citation type="submission" date="2019-03" db="EMBL/GenBank/DDBJ databases">
        <title>Genomic Encyclopedia of Type Strains, Phase IV (KMG-IV): sequencing the most valuable type-strain genomes for metagenomic binning, comparative biology and taxonomic classification.</title>
        <authorList>
            <person name="Goeker M."/>
        </authorList>
    </citation>
    <scope>NUCLEOTIDE SEQUENCE [LARGE SCALE GENOMIC DNA]</scope>
    <source>
        <strain evidence="2 3">DSM 18577</strain>
    </source>
</reference>
<accession>A0A4R1K5R5</accession>
<protein>
    <submittedName>
        <fullName evidence="2">Uncharacterized protein DUF4340</fullName>
    </submittedName>
</protein>
<name>A0A4R1K5R5_9GAMM</name>
<evidence type="ECO:0000259" key="1">
    <source>
        <dbReference type="Pfam" id="PF14238"/>
    </source>
</evidence>
<dbReference type="RefSeq" id="WP_131912043.1">
    <property type="nucleotide sequence ID" value="NZ_OU594967.1"/>
</dbReference>
<dbReference type="InterPro" id="IPR025641">
    <property type="entry name" value="DUF4340"/>
</dbReference>
<dbReference type="EMBL" id="SMGD01000011">
    <property type="protein sequence ID" value="TCK59093.1"/>
    <property type="molecule type" value="Genomic_DNA"/>
</dbReference>